<dbReference type="InterPro" id="IPR050302">
    <property type="entry name" value="Rab_GAP_TBC_domain"/>
</dbReference>
<dbReference type="InterPro" id="IPR011993">
    <property type="entry name" value="PH-like_dom_sf"/>
</dbReference>
<dbReference type="Gene3D" id="2.30.29.30">
    <property type="entry name" value="Pleckstrin-homology domain (PH domain)/Phosphotyrosine-binding domain (PTB)"/>
    <property type="match status" value="1"/>
</dbReference>
<reference evidence="8" key="2">
    <citation type="journal article" date="2007" name="PLoS Biol.">
        <title>Survey sequencing and comparative analysis of the elephant shark (Callorhinchus milii) genome.</title>
        <authorList>
            <person name="Venkatesh B."/>
            <person name="Kirkness E.F."/>
            <person name="Loh Y.H."/>
            <person name="Halpern A.L."/>
            <person name="Lee A.P."/>
            <person name="Johnson J."/>
            <person name="Dandona N."/>
            <person name="Viswanathan L.D."/>
            <person name="Tay A."/>
            <person name="Venter J.C."/>
            <person name="Strausberg R.L."/>
            <person name="Brenner S."/>
        </authorList>
    </citation>
    <scope>NUCLEOTIDE SEQUENCE [LARGE SCALE GENOMIC DNA]</scope>
</reference>
<dbReference type="InterPro" id="IPR000195">
    <property type="entry name" value="Rab-GAP-TBC_dom"/>
</dbReference>
<dbReference type="GeneTree" id="ENSGT00940000159937"/>
<dbReference type="InterPro" id="IPR001849">
    <property type="entry name" value="PH_domain"/>
</dbReference>
<reference evidence="8" key="1">
    <citation type="journal article" date="2006" name="Science">
        <title>Ancient noncoding elements conserved in the human genome.</title>
        <authorList>
            <person name="Venkatesh B."/>
            <person name="Kirkness E.F."/>
            <person name="Loh Y.H."/>
            <person name="Halpern A.L."/>
            <person name="Lee A.P."/>
            <person name="Johnson J."/>
            <person name="Dandona N."/>
            <person name="Viswanathan L.D."/>
            <person name="Tay A."/>
            <person name="Venter J.C."/>
            <person name="Strausberg R.L."/>
            <person name="Brenner S."/>
        </authorList>
    </citation>
    <scope>NUCLEOTIDE SEQUENCE [LARGE SCALE GENOMIC DNA]</scope>
</reference>
<dbReference type="Proteomes" id="UP000314986">
    <property type="component" value="Unassembled WGS sequence"/>
</dbReference>
<dbReference type="FunFam" id="2.30.29.30:FF:000248">
    <property type="entry name" value="TBC1 domain family member 2A isoform X1"/>
    <property type="match status" value="1"/>
</dbReference>
<dbReference type="GO" id="GO:0031267">
    <property type="term" value="F:small GTPase binding"/>
    <property type="evidence" value="ECO:0007669"/>
    <property type="project" value="TreeGrafter"/>
</dbReference>
<dbReference type="SUPFAM" id="SSF50729">
    <property type="entry name" value="PH domain-like"/>
    <property type="match status" value="1"/>
</dbReference>
<dbReference type="SMART" id="SM00233">
    <property type="entry name" value="PH"/>
    <property type="match status" value="1"/>
</dbReference>
<protein>
    <submittedName>
        <fullName evidence="7">TBC1 domain family member 2</fullName>
    </submittedName>
</protein>
<organism evidence="7 8">
    <name type="scientific">Callorhinchus milii</name>
    <name type="common">Ghost shark</name>
    <dbReference type="NCBI Taxonomy" id="7868"/>
    <lineage>
        <taxon>Eukaryota</taxon>
        <taxon>Metazoa</taxon>
        <taxon>Chordata</taxon>
        <taxon>Craniata</taxon>
        <taxon>Vertebrata</taxon>
        <taxon>Chondrichthyes</taxon>
        <taxon>Holocephali</taxon>
        <taxon>Chimaeriformes</taxon>
        <taxon>Callorhinchidae</taxon>
        <taxon>Callorhinchus</taxon>
    </lineage>
</organism>
<reference evidence="8" key="3">
    <citation type="journal article" date="2014" name="Nature">
        <title>Elephant shark genome provides unique insights into gnathostome evolution.</title>
        <authorList>
            <consortium name="International Elephant Shark Genome Sequencing Consortium"/>
            <person name="Venkatesh B."/>
            <person name="Lee A.P."/>
            <person name="Ravi V."/>
            <person name="Maurya A.K."/>
            <person name="Lian M.M."/>
            <person name="Swann J.B."/>
            <person name="Ohta Y."/>
            <person name="Flajnik M.F."/>
            <person name="Sutoh Y."/>
            <person name="Kasahara M."/>
            <person name="Hoon S."/>
            <person name="Gangu V."/>
            <person name="Roy S.W."/>
            <person name="Irimia M."/>
            <person name="Korzh V."/>
            <person name="Kondrychyn I."/>
            <person name="Lim Z.W."/>
            <person name="Tay B.H."/>
            <person name="Tohari S."/>
            <person name="Kong K.W."/>
            <person name="Ho S."/>
            <person name="Lorente-Galdos B."/>
            <person name="Quilez J."/>
            <person name="Marques-Bonet T."/>
            <person name="Raney B.J."/>
            <person name="Ingham P.W."/>
            <person name="Tay A."/>
            <person name="Hillier L.W."/>
            <person name="Minx P."/>
            <person name="Boehm T."/>
            <person name="Wilson R.K."/>
            <person name="Brenner S."/>
            <person name="Warren W.C."/>
        </authorList>
    </citation>
    <scope>NUCLEOTIDE SEQUENCE [LARGE SCALE GENOMIC DNA]</scope>
</reference>
<sequence length="939" mass="108638">MAGELLVGKSGQTEGCPAAQTDHQCHSDVDEEMQLLRLDNLDDQSDPSYLKPSNEEQEVPTKLCGYLNKLGGKGPLKGCKTRWFVYNEKNCHLYYFRTAQDVNPLGSIDLSHAAFIYSLETEEGTFEIRSPEKDYTLKAKNRQTMMYWLQQLQQKRFDRQRSLRIGSLTISREQSLSSSASAETNEFLDPVKTPTGLVGEEAASLPAPLHPSTLNISLKHLGTEIQNFSSKTVFQFCGNKPLRENRTSVFQFDEISQVDDDICEDSPLPKGAELSVRDSPQPEDELKTPFSKIISGGLKPVSTQRQGSLLLKGKETGSNDKVNRLQYEVSKLSEDLASQKELVRILHKALEAAQQEKRTCNSFLANEAEAMRLELLRHKVRQIAELQDHEERLENEKRELELELKREAGHVEELKQHVQLLMEKNNAKQEVVLKLSAKMAQENEESPRTPDRVTQETLRLKKEIAHLKDDQEAYKTQNKFLNSEIYHITKLWQSNIKCMETLALKCAYLEAKYCQIESKYLVVLHKLQDSLTEQDVDHHEMLKQLIEDALHWESKEESGLEFSSPYREYDEYGFKVRPDAGKRLTTRIRTLELKSNNLISGQDGPEKANRAKWDNLIAGRSGAELIASPELKNLIRNGVPKERRRQVWKWCVRRRVWHIQERYGPNRYKELLKLCQVKHHPASKQIELDLLRTLTNNKHFTSLSSEMVLKLRRVLLAYSWQNPDIGYCQGLNRLAAIALLILPEEDAFWCLVAIVDCIMPEDYYSKTLIGSQGDQRVFRDLLSDKLPRLTAHFEQHNVDLSLITFNWFLVMFVDCLKRDILLGIWDAFLYEGTKVLFRYGLAIFKYNEEEILKLNDNLEIYENLRSFPKNISDCSKLRTIAFVEMNPFPMRLLKNRRAAHLEKLRAELSELERIREEYVKEREEQKGRNVSVSDDEEET</sequence>
<dbReference type="Gene3D" id="1.10.472.80">
    <property type="entry name" value="Ypt/Rab-GAP domain of gyp1p, domain 3"/>
    <property type="match status" value="1"/>
</dbReference>
<dbReference type="STRING" id="7868.ENSCMIP00000025358"/>
<evidence type="ECO:0000313" key="7">
    <source>
        <dbReference type="Ensembl" id="ENSCMIP00000025358.1"/>
    </source>
</evidence>
<reference evidence="7" key="5">
    <citation type="submission" date="2025-09" db="UniProtKB">
        <authorList>
            <consortium name="Ensembl"/>
        </authorList>
    </citation>
    <scope>IDENTIFICATION</scope>
</reference>
<keyword evidence="8" id="KW-1185">Reference proteome</keyword>
<evidence type="ECO:0000313" key="8">
    <source>
        <dbReference type="Proteomes" id="UP000314986"/>
    </source>
</evidence>
<dbReference type="PROSITE" id="PS50086">
    <property type="entry name" value="TBC_RABGAP"/>
    <property type="match status" value="1"/>
</dbReference>
<evidence type="ECO:0000256" key="3">
    <source>
        <dbReference type="SAM" id="Coils"/>
    </source>
</evidence>
<dbReference type="SUPFAM" id="SSF47923">
    <property type="entry name" value="Ypt/Rab-GAP domain of gyp1p"/>
    <property type="match status" value="2"/>
</dbReference>
<dbReference type="InterPro" id="IPR035969">
    <property type="entry name" value="Rab-GAP_TBC_sf"/>
</dbReference>
<dbReference type="FunFam" id="1.10.472.80:FF:000018">
    <property type="entry name" value="TBC1 domain family member 2B"/>
    <property type="match status" value="1"/>
</dbReference>
<dbReference type="FunFam" id="1.10.8.270:FF:000014">
    <property type="entry name" value="Putative TBC1 domain family member 2B"/>
    <property type="match status" value="1"/>
</dbReference>
<feature type="region of interest" description="Disordered" evidence="4">
    <location>
        <begin position="264"/>
        <end position="287"/>
    </location>
</feature>
<reference evidence="7" key="4">
    <citation type="submission" date="2025-08" db="UniProtKB">
        <authorList>
            <consortium name="Ensembl"/>
        </authorList>
    </citation>
    <scope>IDENTIFICATION</scope>
</reference>
<dbReference type="AlphaFoldDB" id="A0A4W3IEQ4"/>
<dbReference type="PROSITE" id="PS50003">
    <property type="entry name" value="PH_DOMAIN"/>
    <property type="match status" value="1"/>
</dbReference>
<name>A0A4W3IEQ4_CALMI</name>
<dbReference type="SMART" id="SM00164">
    <property type="entry name" value="TBC"/>
    <property type="match status" value="1"/>
</dbReference>
<dbReference type="Pfam" id="PF00566">
    <property type="entry name" value="RabGAP-TBC"/>
    <property type="match status" value="1"/>
</dbReference>
<feature type="region of interest" description="Disordered" evidence="4">
    <location>
        <begin position="920"/>
        <end position="939"/>
    </location>
</feature>
<evidence type="ECO:0000259" key="6">
    <source>
        <dbReference type="PROSITE" id="PS50086"/>
    </source>
</evidence>
<evidence type="ECO:0000256" key="4">
    <source>
        <dbReference type="SAM" id="MobiDB-lite"/>
    </source>
</evidence>
<evidence type="ECO:0000256" key="2">
    <source>
        <dbReference type="ARBA" id="ARBA00023054"/>
    </source>
</evidence>
<accession>A0A4W3IEQ4</accession>
<dbReference type="InParanoid" id="A0A4W3IEQ4"/>
<keyword evidence="1" id="KW-0343">GTPase activation</keyword>
<dbReference type="PANTHER" id="PTHR47219">
    <property type="entry name" value="RAB GTPASE-ACTIVATING PROTEIN 1-LIKE"/>
    <property type="match status" value="1"/>
</dbReference>
<dbReference type="GO" id="GO:0005829">
    <property type="term" value="C:cytosol"/>
    <property type="evidence" value="ECO:0007669"/>
    <property type="project" value="UniProtKB-ARBA"/>
</dbReference>
<gene>
    <name evidence="7" type="primary">tbc1d2</name>
</gene>
<dbReference type="CDD" id="cd01265">
    <property type="entry name" value="PH_TBC1D2A"/>
    <property type="match status" value="1"/>
</dbReference>
<proteinExistence type="predicted"/>
<feature type="region of interest" description="Disordered" evidence="4">
    <location>
        <begin position="1"/>
        <end position="23"/>
    </location>
</feature>
<dbReference type="GO" id="GO:0005096">
    <property type="term" value="F:GTPase activator activity"/>
    <property type="evidence" value="ECO:0007669"/>
    <property type="project" value="UniProtKB-KW"/>
</dbReference>
<dbReference type="OMA" id="RWEFCNT"/>
<dbReference type="GO" id="GO:0031410">
    <property type="term" value="C:cytoplasmic vesicle"/>
    <property type="evidence" value="ECO:0007669"/>
    <property type="project" value="UniProtKB-ARBA"/>
</dbReference>
<dbReference type="Ensembl" id="ENSCMIT00000025774.1">
    <property type="protein sequence ID" value="ENSCMIP00000025358.1"/>
    <property type="gene ID" value="ENSCMIG00000011154.1"/>
</dbReference>
<dbReference type="Pfam" id="PF00169">
    <property type="entry name" value="PH"/>
    <property type="match status" value="1"/>
</dbReference>
<evidence type="ECO:0000259" key="5">
    <source>
        <dbReference type="PROSITE" id="PS50003"/>
    </source>
</evidence>
<feature type="domain" description="PH" evidence="5">
    <location>
        <begin position="60"/>
        <end position="157"/>
    </location>
</feature>
<dbReference type="PANTHER" id="PTHR47219:SF20">
    <property type="entry name" value="TBC1 DOMAIN FAMILY MEMBER 2B"/>
    <property type="match status" value="1"/>
</dbReference>
<dbReference type="Gene3D" id="1.10.8.270">
    <property type="entry name" value="putative rabgap domain of human tbc1 domain family member 14 like domains"/>
    <property type="match status" value="1"/>
</dbReference>
<keyword evidence="2 3" id="KW-0175">Coiled coil</keyword>
<feature type="domain" description="Rab-GAP TBC" evidence="6">
    <location>
        <begin position="638"/>
        <end position="832"/>
    </location>
</feature>
<evidence type="ECO:0000256" key="1">
    <source>
        <dbReference type="ARBA" id="ARBA00022468"/>
    </source>
</evidence>
<feature type="coiled-coil region" evidence="3">
    <location>
        <begin position="322"/>
        <end position="431"/>
    </location>
</feature>